<dbReference type="InterPro" id="IPR041118">
    <property type="entry name" value="Rx_N"/>
</dbReference>
<accession>A0AAD8SS89</accession>
<dbReference type="Pfam" id="PF23598">
    <property type="entry name" value="LRR_14"/>
    <property type="match status" value="1"/>
</dbReference>
<dbReference type="GO" id="GO:0051707">
    <property type="term" value="P:response to other organism"/>
    <property type="evidence" value="ECO:0007669"/>
    <property type="project" value="UniProtKB-ARBA"/>
</dbReference>
<dbReference type="InterPro" id="IPR002182">
    <property type="entry name" value="NB-ARC"/>
</dbReference>
<dbReference type="Gene3D" id="3.80.10.10">
    <property type="entry name" value="Ribonuclease Inhibitor"/>
    <property type="match status" value="1"/>
</dbReference>
<comment type="caution">
    <text evidence="12">The sequence shown here is derived from an EMBL/GenBank/DDBJ whole genome shotgun (WGS) entry which is preliminary data.</text>
</comment>
<evidence type="ECO:0000259" key="8">
    <source>
        <dbReference type="Pfam" id="PF00931"/>
    </source>
</evidence>
<evidence type="ECO:0000256" key="6">
    <source>
        <dbReference type="ARBA" id="ARBA00022840"/>
    </source>
</evidence>
<evidence type="ECO:0000256" key="1">
    <source>
        <dbReference type="ARBA" id="ARBA00008894"/>
    </source>
</evidence>
<dbReference type="Proteomes" id="UP001231189">
    <property type="component" value="Unassembled WGS sequence"/>
</dbReference>
<feature type="domain" description="NB-ARC" evidence="8">
    <location>
        <begin position="190"/>
        <end position="349"/>
    </location>
</feature>
<dbReference type="InterPro" id="IPR038005">
    <property type="entry name" value="RX-like_CC"/>
</dbReference>
<dbReference type="Gene3D" id="1.10.10.10">
    <property type="entry name" value="Winged helix-like DNA-binding domain superfamily/Winged helix DNA-binding domain"/>
    <property type="match status" value="1"/>
</dbReference>
<feature type="domain" description="Disease resistance protein winged helix" evidence="10">
    <location>
        <begin position="438"/>
        <end position="503"/>
    </location>
</feature>
<dbReference type="InterPro" id="IPR058922">
    <property type="entry name" value="WHD_DRP"/>
</dbReference>
<dbReference type="PANTHER" id="PTHR36766">
    <property type="entry name" value="PLANT BROAD-SPECTRUM MILDEW RESISTANCE PROTEIN RPW8"/>
    <property type="match status" value="1"/>
</dbReference>
<dbReference type="SUPFAM" id="SSF52540">
    <property type="entry name" value="P-loop containing nucleoside triphosphate hydrolases"/>
    <property type="match status" value="1"/>
</dbReference>
<evidence type="ECO:0000256" key="3">
    <source>
        <dbReference type="ARBA" id="ARBA00022737"/>
    </source>
</evidence>
<dbReference type="InterPro" id="IPR027417">
    <property type="entry name" value="P-loop_NTPase"/>
</dbReference>
<dbReference type="Pfam" id="PF23559">
    <property type="entry name" value="WHD_DRP"/>
    <property type="match status" value="1"/>
</dbReference>
<dbReference type="InterPro" id="IPR032675">
    <property type="entry name" value="LRR_dom_sf"/>
</dbReference>
<evidence type="ECO:0000256" key="2">
    <source>
        <dbReference type="ARBA" id="ARBA00022614"/>
    </source>
</evidence>
<evidence type="ECO:0000256" key="4">
    <source>
        <dbReference type="ARBA" id="ARBA00022741"/>
    </source>
</evidence>
<dbReference type="GO" id="GO:0005524">
    <property type="term" value="F:ATP binding"/>
    <property type="evidence" value="ECO:0007669"/>
    <property type="project" value="UniProtKB-KW"/>
</dbReference>
<dbReference type="GO" id="GO:0043531">
    <property type="term" value="F:ADP binding"/>
    <property type="evidence" value="ECO:0007669"/>
    <property type="project" value="InterPro"/>
</dbReference>
<gene>
    <name evidence="12" type="ORF">QYE76_051652</name>
</gene>
<dbReference type="Pfam" id="PF18052">
    <property type="entry name" value="Rx_N"/>
    <property type="match status" value="1"/>
</dbReference>
<dbReference type="PANTHER" id="PTHR36766:SF36">
    <property type="entry name" value="AAA+ ATPASE DOMAIN-CONTAINING PROTEIN"/>
    <property type="match status" value="1"/>
</dbReference>
<comment type="similarity">
    <text evidence="1">Belongs to the disease resistance NB-LRR family.</text>
</comment>
<protein>
    <submittedName>
        <fullName evidence="12">Uncharacterized protein</fullName>
    </submittedName>
</protein>
<keyword evidence="13" id="KW-1185">Reference proteome</keyword>
<dbReference type="AlphaFoldDB" id="A0AAD8SS89"/>
<sequence>MAVVLEALASYVTNMLTEMAKEEVGMLIGVSGEIDKLGVKLRDLKHFLADADRKNITDESVRGWVDELKRAMYLATDILDLCQLKAMEKTPSKGMGCFNPLLFCMRNPLHAHDIGTRIKVLNQTLDDICKRGGSFNFIKLETYQDRKMNRSFATDRKTDSLIERSGAVGEKIEDDTRALVEVLTKEVPSDKSDHLMVVAIVGVGGIGKTMLAKKVFNDEAIEGKFAKKIWLSITRDFNDVDLLSAAIAAAGGDMPAGGLARDKSLLIVVLRNAIRDKKFFLVLDDMWGVDAWEKLLMAPFSYGGPGSRVLITTRQETVCRSMKVVHHHHVDKLGPDDAWSLLKKQVLTSEGDEPQVCTLKDIGLQIIAKCDGLPLAIKVMGGLLCQKEKTRRDWEDVLNDDIWSVSRIPDELNYAIYLSYEDLPPSIKQCFLHFSLIPKKAELIVNEVVSMWIGEGLVHGDSYSLEEEGMRYYKELILRNLIDPNIEYPGQFICSMHDVICSFAQFVARDEALVARRGDIVKNKLRSHSYVRLSIETGGVQSDTFEWRYLSEQKSLRTLILTGNFKVQTSDSLLTFSSLRTLHIESAELGGLVDSVHQLKHLRYLVLKGCIGIYRLPESIYEMKFLQHISVEDCEGFVKLPGSIVKIQELRHLDIDGTHVNRIPSGFRALTNLVAIYGFPSYTDGDWCSLEELGPLFQLRELGLKGLENVSATSSVAKARLGAKAQLTRLVLECNNMMVKEVSEEEGRTIEVVFDELCPLPCLEYLSINGYFGRHLPRWMMSTTTTPLSGLRIVHLNDLTWCTQLPDGLCQLPCLEFLKIESAIAIKHIGQEFVHPYNHYHHASSQAAAAFPRLKKLYLEGMVQWEEWEWEKEVHAMPALENLLILGGKLRCIPPGLAFHARSLKKIIIWSVKGLHSVENFASVVELELYDIPYLTRMSNFPKLQKLAIRYCPKLELLQEMTTLRRLSVRIFKREQQLPLYLQTVDPSHLLLERCNPKLLTSMAAGKSGSEWVKFNHIQHVEAYADDGDNEKKWHLIYTSNPYHMETNIILESLKMSSREEVEEGVEQNQDKMAR</sequence>
<dbReference type="GO" id="GO:0006952">
    <property type="term" value="P:defense response"/>
    <property type="evidence" value="ECO:0007669"/>
    <property type="project" value="UniProtKB-KW"/>
</dbReference>
<keyword evidence="7" id="KW-0175">Coiled coil</keyword>
<name>A0AAD8SS89_LOLMU</name>
<dbReference type="Gene3D" id="1.10.8.430">
    <property type="entry name" value="Helical domain of apoptotic protease-activating factors"/>
    <property type="match status" value="1"/>
</dbReference>
<keyword evidence="3" id="KW-0677">Repeat</keyword>
<dbReference type="Gene3D" id="3.40.50.300">
    <property type="entry name" value="P-loop containing nucleotide triphosphate hydrolases"/>
    <property type="match status" value="1"/>
</dbReference>
<proteinExistence type="inferred from homology"/>
<dbReference type="InterPro" id="IPR036388">
    <property type="entry name" value="WH-like_DNA-bd_sf"/>
</dbReference>
<dbReference type="PRINTS" id="PR00364">
    <property type="entry name" value="DISEASERSIST"/>
</dbReference>
<evidence type="ECO:0000259" key="9">
    <source>
        <dbReference type="Pfam" id="PF18052"/>
    </source>
</evidence>
<evidence type="ECO:0000259" key="11">
    <source>
        <dbReference type="Pfam" id="PF23598"/>
    </source>
</evidence>
<dbReference type="SUPFAM" id="SSF52058">
    <property type="entry name" value="L domain-like"/>
    <property type="match status" value="1"/>
</dbReference>
<keyword evidence="4" id="KW-0547">Nucleotide-binding</keyword>
<dbReference type="CDD" id="cd14798">
    <property type="entry name" value="RX-CC_like"/>
    <property type="match status" value="1"/>
</dbReference>
<evidence type="ECO:0000313" key="12">
    <source>
        <dbReference type="EMBL" id="KAK1663493.1"/>
    </source>
</evidence>
<keyword evidence="6" id="KW-0067">ATP-binding</keyword>
<dbReference type="InterPro" id="IPR042197">
    <property type="entry name" value="Apaf_helical"/>
</dbReference>
<keyword evidence="2" id="KW-0433">Leucine-rich repeat</keyword>
<evidence type="ECO:0000256" key="5">
    <source>
        <dbReference type="ARBA" id="ARBA00022821"/>
    </source>
</evidence>
<evidence type="ECO:0000313" key="13">
    <source>
        <dbReference type="Proteomes" id="UP001231189"/>
    </source>
</evidence>
<dbReference type="EMBL" id="JAUUTY010000003">
    <property type="protein sequence ID" value="KAK1663493.1"/>
    <property type="molecule type" value="Genomic_DNA"/>
</dbReference>
<dbReference type="Pfam" id="PF00931">
    <property type="entry name" value="NB-ARC"/>
    <property type="match status" value="1"/>
</dbReference>
<reference evidence="12" key="1">
    <citation type="submission" date="2023-07" db="EMBL/GenBank/DDBJ databases">
        <title>A chromosome-level genome assembly of Lolium multiflorum.</title>
        <authorList>
            <person name="Chen Y."/>
            <person name="Copetti D."/>
            <person name="Kolliker R."/>
            <person name="Studer B."/>
        </authorList>
    </citation>
    <scope>NUCLEOTIDE SEQUENCE</scope>
    <source>
        <strain evidence="12">02402/16</strain>
        <tissue evidence="12">Leaf</tissue>
    </source>
</reference>
<dbReference type="Gene3D" id="1.20.5.4130">
    <property type="match status" value="1"/>
</dbReference>
<feature type="domain" description="Disease resistance R13L4/SHOC-2-like LRR" evidence="11">
    <location>
        <begin position="557"/>
        <end position="884"/>
    </location>
</feature>
<evidence type="ECO:0000256" key="7">
    <source>
        <dbReference type="ARBA" id="ARBA00023054"/>
    </source>
</evidence>
<dbReference type="InterPro" id="IPR055414">
    <property type="entry name" value="LRR_R13L4/SHOC2-like"/>
</dbReference>
<organism evidence="12 13">
    <name type="scientific">Lolium multiflorum</name>
    <name type="common">Italian ryegrass</name>
    <name type="synonym">Lolium perenne subsp. multiflorum</name>
    <dbReference type="NCBI Taxonomy" id="4521"/>
    <lineage>
        <taxon>Eukaryota</taxon>
        <taxon>Viridiplantae</taxon>
        <taxon>Streptophyta</taxon>
        <taxon>Embryophyta</taxon>
        <taxon>Tracheophyta</taxon>
        <taxon>Spermatophyta</taxon>
        <taxon>Magnoliopsida</taxon>
        <taxon>Liliopsida</taxon>
        <taxon>Poales</taxon>
        <taxon>Poaceae</taxon>
        <taxon>BOP clade</taxon>
        <taxon>Pooideae</taxon>
        <taxon>Poodae</taxon>
        <taxon>Poeae</taxon>
        <taxon>Poeae Chloroplast Group 2 (Poeae type)</taxon>
        <taxon>Loliodinae</taxon>
        <taxon>Loliinae</taxon>
        <taxon>Lolium</taxon>
    </lineage>
</organism>
<evidence type="ECO:0000259" key="10">
    <source>
        <dbReference type="Pfam" id="PF23559"/>
    </source>
</evidence>
<feature type="domain" description="Disease resistance N-terminal" evidence="9">
    <location>
        <begin position="10"/>
        <end position="91"/>
    </location>
</feature>
<keyword evidence="5" id="KW-0611">Plant defense</keyword>